<keyword evidence="2" id="KW-0812">Transmembrane</keyword>
<name>A0A0X1KTV1_9THEM</name>
<dbReference type="Proteomes" id="UP000077469">
    <property type="component" value="Chromosome"/>
</dbReference>
<keyword evidence="2" id="KW-0472">Membrane</keyword>
<keyword evidence="4" id="KW-1185">Reference proteome</keyword>
<evidence type="ECO:0000313" key="4">
    <source>
        <dbReference type="Proteomes" id="UP000077469"/>
    </source>
</evidence>
<dbReference type="STRING" id="1123384.AJ81_03910"/>
<dbReference type="AlphaFoldDB" id="A0A0X1KTV1"/>
<keyword evidence="2" id="KW-1133">Transmembrane helix</keyword>
<gene>
    <name evidence="3" type="ORF">AJ81_03910</name>
</gene>
<reference evidence="3 4" key="1">
    <citation type="submission" date="2014-01" db="EMBL/GenBank/DDBJ databases">
        <title>Genome sequencing of Thermotog hypogea.</title>
        <authorList>
            <person name="Zhang X."/>
            <person name="Alvare G."/>
            <person name="Fristensky B."/>
            <person name="Chen L."/>
            <person name="Suen T."/>
            <person name="Chen Q."/>
            <person name="Ma K."/>
        </authorList>
    </citation>
    <scope>NUCLEOTIDE SEQUENCE [LARGE SCALE GENOMIC DNA]</scope>
    <source>
        <strain evidence="3 4">DSM 11164</strain>
    </source>
</reference>
<organism evidence="3 4">
    <name type="scientific">Pseudothermotoga hypogea DSM 11164 = NBRC 106472</name>
    <dbReference type="NCBI Taxonomy" id="1123384"/>
    <lineage>
        <taxon>Bacteria</taxon>
        <taxon>Thermotogati</taxon>
        <taxon>Thermotogota</taxon>
        <taxon>Thermotogae</taxon>
        <taxon>Thermotogales</taxon>
        <taxon>Thermotogaceae</taxon>
        <taxon>Pseudothermotoga</taxon>
    </lineage>
</organism>
<dbReference type="EMBL" id="CP007141">
    <property type="protein sequence ID" value="AJC74699.1"/>
    <property type="molecule type" value="Genomic_DNA"/>
</dbReference>
<accession>A0A0X1KTV1</accession>
<dbReference type="PATRIC" id="fig|1123384.7.peg.765"/>
<dbReference type="KEGG" id="phy:AJ81_03910"/>
<evidence type="ECO:0000256" key="1">
    <source>
        <dbReference type="SAM" id="MobiDB-lite"/>
    </source>
</evidence>
<evidence type="ECO:0000256" key="2">
    <source>
        <dbReference type="SAM" id="Phobius"/>
    </source>
</evidence>
<sequence length="71" mass="7949">MLKGVSDTKGGKEETLGSNDRESRKKFALIVSSAILITSFAGWMTYRANAEYRQDPILLKPESWTNRNGGR</sequence>
<dbReference type="PaxDb" id="1123384-AJ81_03910"/>
<feature type="region of interest" description="Disordered" evidence="1">
    <location>
        <begin position="1"/>
        <end position="20"/>
    </location>
</feature>
<feature type="compositionally biased region" description="Basic and acidic residues" evidence="1">
    <location>
        <begin position="9"/>
        <end position="20"/>
    </location>
</feature>
<evidence type="ECO:0000313" key="3">
    <source>
        <dbReference type="EMBL" id="AJC74699.1"/>
    </source>
</evidence>
<proteinExistence type="predicted"/>
<feature type="transmembrane region" description="Helical" evidence="2">
    <location>
        <begin position="27"/>
        <end position="46"/>
    </location>
</feature>
<protein>
    <submittedName>
        <fullName evidence="3">Uncharacterized protein</fullName>
    </submittedName>
</protein>